<accession>A0ACC1HLG5</accession>
<proteinExistence type="predicted"/>
<reference evidence="1" key="1">
    <citation type="submission" date="2022-06" db="EMBL/GenBank/DDBJ databases">
        <title>Phylogenomic reconstructions and comparative analyses of Kickxellomycotina fungi.</title>
        <authorList>
            <person name="Reynolds N.K."/>
            <person name="Stajich J.E."/>
            <person name="Barry K."/>
            <person name="Grigoriev I.V."/>
            <person name="Crous P."/>
            <person name="Smith M.E."/>
        </authorList>
    </citation>
    <scope>NUCLEOTIDE SEQUENCE</scope>
    <source>
        <strain evidence="1">RSA 2271</strain>
    </source>
</reference>
<feature type="non-terminal residue" evidence="1">
    <location>
        <position position="1"/>
    </location>
</feature>
<keyword evidence="2" id="KW-1185">Reference proteome</keyword>
<feature type="non-terminal residue" evidence="1">
    <location>
        <position position="106"/>
    </location>
</feature>
<protein>
    <submittedName>
        <fullName evidence="1">Guanine nucleotide exchange protein for ADP-robosylation factor</fullName>
    </submittedName>
</protein>
<dbReference type="Proteomes" id="UP001145114">
    <property type="component" value="Unassembled WGS sequence"/>
</dbReference>
<evidence type="ECO:0000313" key="1">
    <source>
        <dbReference type="EMBL" id="KAJ1676211.1"/>
    </source>
</evidence>
<evidence type="ECO:0000313" key="2">
    <source>
        <dbReference type="Proteomes" id="UP001145114"/>
    </source>
</evidence>
<comment type="caution">
    <text evidence="1">The sequence shown here is derived from an EMBL/GenBank/DDBJ whole genome shotgun (WGS) entry which is preliminary data.</text>
</comment>
<name>A0ACC1HLG5_9FUNG</name>
<gene>
    <name evidence="1" type="primary">SEC7_4</name>
    <name evidence="1" type="ORF">EV182_008644</name>
</gene>
<dbReference type="EMBL" id="JAMZIH010004594">
    <property type="protein sequence ID" value="KAJ1676211.1"/>
    <property type="molecule type" value="Genomic_DNA"/>
</dbReference>
<organism evidence="1 2">
    <name type="scientific">Spiromyces aspiralis</name>
    <dbReference type="NCBI Taxonomy" id="68401"/>
    <lineage>
        <taxon>Eukaryota</taxon>
        <taxon>Fungi</taxon>
        <taxon>Fungi incertae sedis</taxon>
        <taxon>Zoopagomycota</taxon>
        <taxon>Kickxellomycotina</taxon>
        <taxon>Kickxellomycetes</taxon>
        <taxon>Kickxellales</taxon>
        <taxon>Kickxellaceae</taxon>
        <taxon>Spiromyces</taxon>
    </lineage>
</organism>
<sequence length="106" mass="12361">AKTILGSSLSVFERLVLCLREYFKHECEQIFKEIILPVLELRYPTTPMQRDQFLLSLKRIFSDPQLVVELYLNYDCDNHASVNVFERLAQILSRLSGVVLDKRISS</sequence>